<feature type="transmembrane region" description="Helical" evidence="14">
    <location>
        <begin position="730"/>
        <end position="752"/>
    </location>
</feature>
<keyword evidence="9" id="KW-0418">Kinase</keyword>
<dbReference type="PROSITE" id="PS50109">
    <property type="entry name" value="HIS_KIN"/>
    <property type="match status" value="1"/>
</dbReference>
<evidence type="ECO:0000256" key="11">
    <source>
        <dbReference type="ARBA" id="ARBA00022989"/>
    </source>
</evidence>
<feature type="transmembrane region" description="Helical" evidence="14">
    <location>
        <begin position="9"/>
        <end position="28"/>
    </location>
</feature>
<evidence type="ECO:0000256" key="8">
    <source>
        <dbReference type="ARBA" id="ARBA00022741"/>
    </source>
</evidence>
<dbReference type="PANTHER" id="PTHR45528">
    <property type="entry name" value="SENSOR HISTIDINE KINASE CPXA"/>
    <property type="match status" value="1"/>
</dbReference>
<dbReference type="InterPro" id="IPR003660">
    <property type="entry name" value="HAMP_dom"/>
</dbReference>
<comment type="caution">
    <text evidence="17">The sequence shown here is derived from an EMBL/GenBank/DDBJ whole genome shotgun (WGS) entry which is preliminary data.</text>
</comment>
<keyword evidence="13 14" id="KW-0472">Membrane</keyword>
<keyword evidence="5" id="KW-0597">Phosphoprotein</keyword>
<comment type="catalytic activity">
    <reaction evidence="1">
        <text>ATP + protein L-histidine = ADP + protein N-phospho-L-histidine.</text>
        <dbReference type="EC" id="2.7.13.3"/>
    </reaction>
</comment>
<protein>
    <recommendedName>
        <fullName evidence="3">histidine kinase</fullName>
        <ecNumber evidence="3">2.7.13.3</ecNumber>
    </recommendedName>
</protein>
<keyword evidence="7 14" id="KW-0812">Transmembrane</keyword>
<dbReference type="InterPro" id="IPR005467">
    <property type="entry name" value="His_kinase_dom"/>
</dbReference>
<dbReference type="Gene3D" id="1.10.287.130">
    <property type="match status" value="1"/>
</dbReference>
<dbReference type="EMBL" id="RJUF01000173">
    <property type="protein sequence ID" value="MCP9764393.1"/>
    <property type="molecule type" value="Genomic_DNA"/>
</dbReference>
<dbReference type="CDD" id="cd00082">
    <property type="entry name" value="HisKA"/>
    <property type="match status" value="1"/>
</dbReference>
<feature type="transmembrane region" description="Helical" evidence="14">
    <location>
        <begin position="322"/>
        <end position="343"/>
    </location>
</feature>
<feature type="transmembrane region" description="Helical" evidence="14">
    <location>
        <begin position="458"/>
        <end position="476"/>
    </location>
</feature>
<keyword evidence="18" id="KW-1185">Reference proteome</keyword>
<dbReference type="GO" id="GO:0000155">
    <property type="term" value="F:phosphorelay sensor kinase activity"/>
    <property type="evidence" value="ECO:0007669"/>
    <property type="project" value="InterPro"/>
</dbReference>
<feature type="transmembrane region" description="Helical" evidence="14">
    <location>
        <begin position="375"/>
        <end position="397"/>
    </location>
</feature>
<proteinExistence type="predicted"/>
<feature type="domain" description="HAMP" evidence="16">
    <location>
        <begin position="955"/>
        <end position="1007"/>
    </location>
</feature>
<comment type="subcellular location">
    <subcellularLocation>
        <location evidence="2">Cell membrane</location>
        <topology evidence="2">Multi-pass membrane protein</topology>
    </subcellularLocation>
</comment>
<dbReference type="Proteomes" id="UP001204144">
    <property type="component" value="Unassembled WGS sequence"/>
</dbReference>
<reference evidence="17 18" key="1">
    <citation type="submission" date="2018-11" db="EMBL/GenBank/DDBJ databases">
        <title>Novel bacteria species description.</title>
        <authorList>
            <person name="Han J.-H."/>
        </authorList>
    </citation>
    <scope>NUCLEOTIDE SEQUENCE [LARGE SCALE GENOMIC DNA]</scope>
    <source>
        <strain evidence="17 18">KCTC23259</strain>
    </source>
</reference>
<evidence type="ECO:0000256" key="6">
    <source>
        <dbReference type="ARBA" id="ARBA00022679"/>
    </source>
</evidence>
<dbReference type="GO" id="GO:0005524">
    <property type="term" value="F:ATP binding"/>
    <property type="evidence" value="ECO:0007669"/>
    <property type="project" value="UniProtKB-KW"/>
</dbReference>
<feature type="transmembrane region" description="Helical" evidence="14">
    <location>
        <begin position="214"/>
        <end position="232"/>
    </location>
</feature>
<gene>
    <name evidence="17" type="ORF">EGI31_15720</name>
</gene>
<dbReference type="Gene3D" id="3.30.565.10">
    <property type="entry name" value="Histidine kinase-like ATPase, C-terminal domain"/>
    <property type="match status" value="1"/>
</dbReference>
<dbReference type="PROSITE" id="PS50885">
    <property type="entry name" value="HAMP"/>
    <property type="match status" value="1"/>
</dbReference>
<dbReference type="SUPFAM" id="SSF47384">
    <property type="entry name" value="Homodimeric domain of signal transducing histidine kinase"/>
    <property type="match status" value="1"/>
</dbReference>
<evidence type="ECO:0000256" key="10">
    <source>
        <dbReference type="ARBA" id="ARBA00022840"/>
    </source>
</evidence>
<evidence type="ECO:0000256" key="9">
    <source>
        <dbReference type="ARBA" id="ARBA00022777"/>
    </source>
</evidence>
<dbReference type="EC" id="2.7.13.3" evidence="3"/>
<name>A0AAE3KTU0_9BACT</name>
<keyword evidence="8" id="KW-0547">Nucleotide-binding</keyword>
<organism evidence="17 18">
    <name type="scientific">Lacihabitans soyangensis</name>
    <dbReference type="NCBI Taxonomy" id="869394"/>
    <lineage>
        <taxon>Bacteria</taxon>
        <taxon>Pseudomonadati</taxon>
        <taxon>Bacteroidota</taxon>
        <taxon>Cytophagia</taxon>
        <taxon>Cytophagales</taxon>
        <taxon>Leadbetterellaceae</taxon>
        <taxon>Lacihabitans</taxon>
    </lineage>
</organism>
<evidence type="ECO:0000256" key="1">
    <source>
        <dbReference type="ARBA" id="ARBA00000085"/>
    </source>
</evidence>
<evidence type="ECO:0000256" key="3">
    <source>
        <dbReference type="ARBA" id="ARBA00012438"/>
    </source>
</evidence>
<dbReference type="GO" id="GO:0005886">
    <property type="term" value="C:plasma membrane"/>
    <property type="evidence" value="ECO:0007669"/>
    <property type="project" value="UniProtKB-SubCell"/>
</dbReference>
<dbReference type="Pfam" id="PF00512">
    <property type="entry name" value="HisKA"/>
    <property type="match status" value="1"/>
</dbReference>
<keyword evidence="10" id="KW-0067">ATP-binding</keyword>
<evidence type="ECO:0000313" key="18">
    <source>
        <dbReference type="Proteomes" id="UP001204144"/>
    </source>
</evidence>
<dbReference type="Pfam" id="PF02518">
    <property type="entry name" value="HATPase_c"/>
    <property type="match status" value="1"/>
</dbReference>
<feature type="transmembrane region" description="Helical" evidence="14">
    <location>
        <begin position="244"/>
        <end position="268"/>
    </location>
</feature>
<evidence type="ECO:0000259" key="15">
    <source>
        <dbReference type="PROSITE" id="PS50109"/>
    </source>
</evidence>
<sequence length="1236" mass="142315">MKAFNIRKNIFLILGLIGLLVGALYFFLVEKDSQNNLSAQYQSNLQKNVIRELLTSDFELGQVIKQVNEKKFTSFEQLNINTKYPYFIFRNGQIAYWSDYRVVPKYEKLSHQEDVFFDNYFQNKGIFQRKSTIINKDTVEVFSLVNLYRFYQNQNDYLQSGYNSEIFHPAPLKISGNSFEKSQVINGFSGKPLFYFQGPEKDKIINSELPKTTLWIFVVALVFLGISAIQFIKSLLKQHQFGYAIILLFAVLIILRLLLLITGLPWIFLDQEVFNPSFYNGTILTPTLGDTVLNGLFIMIFMAVLALYYYRTRFLLLLNKTPPFIMSIISVLTVLVVMALAHICSNQIKDIYENSLYNLGYSMNLGFSKFKIISFVYYFFVLGNFFIGSHIAINLFLKLQPKNKLGFFHWLYGFLTGMILFYFITGLGLAFILAGIYFWIVYFFKLSRYFYTLRFQTLLYFILAAFFFALISVNTVEYQESKKNILDKNNFGKRYLAENDLLGEGLLDRFRQIVRNNESIVSAFQRKELAYESIKQQIKDDLLDMYFDKYDVEVKVFDANGSIMEPSDNTENIAELKSKVASLRSKTDLPNIFFINETGNSFIKQYITFNDVYNGSEKVGTVVLDLKLKDENVTSVYPELLLDKKFVQNPESKNYSYAIFDKNNSLVYNSGSFNYLMYFPLTELNGTEIYNSEKIIQGYSHFALKGQKDKKIIISQPNAYWKNLLSNFSFLFLISILGISALLLVFTVLNGFKSFSMNFSTKIQFYLNAAFLLPLIILIILTLSVVRTTLISIQEKSFIDNTKNIANTLQYHLENLQTGKSSRAYFESEINDLARNTKVDINLFDNRGKLNFTTRPLVYQYHLLSNYLNPTAYNKILEQKANELLTNESLGELNYKTVYIAVKGKENKNYGVVGIPFFDAKTMLDIQVKEVVATILIIFLLMFLILLVSSYFASSQLTSPLKLIAQRLKKTNLDKLDETIEWKSNDEIGLLTKSYNKMIKKLDESKIALSQSEKQTAWREMAKQVAHEIKNPLTPMKLSIQQLQRTLPMDDPKSRDRIQRALNSLTEQIDNISEIANSFSEFAKMPVPRNERFDLVPAVQKTVDLYSQNNNIKINFESSDKEIFVMGDRMLLNRVITNLILNGIQSVPPIRQPEIRVKVYKNEEENFGMIEVKDNGSGIAESIRKKVFIPNFSTKVGGSGLGLAMAKRGIEHAGGNIWFETVEGEGTTFFIDLPAN</sequence>
<dbReference type="InterPro" id="IPR004358">
    <property type="entry name" value="Sig_transdc_His_kin-like_C"/>
</dbReference>
<dbReference type="RefSeq" id="WP_255038082.1">
    <property type="nucleotide sequence ID" value="NZ_RJUF01000173.1"/>
</dbReference>
<feature type="transmembrane region" description="Helical" evidence="14">
    <location>
        <begin position="931"/>
        <end position="953"/>
    </location>
</feature>
<dbReference type="Gene3D" id="6.10.340.10">
    <property type="match status" value="1"/>
</dbReference>
<keyword evidence="12" id="KW-0902">Two-component regulatory system</keyword>
<evidence type="ECO:0000256" key="2">
    <source>
        <dbReference type="ARBA" id="ARBA00004651"/>
    </source>
</evidence>
<dbReference type="PANTHER" id="PTHR45528:SF1">
    <property type="entry name" value="SENSOR HISTIDINE KINASE CPXA"/>
    <property type="match status" value="1"/>
</dbReference>
<dbReference type="AlphaFoldDB" id="A0AAE3KTU0"/>
<dbReference type="InterPro" id="IPR003594">
    <property type="entry name" value="HATPase_dom"/>
</dbReference>
<dbReference type="CDD" id="cd06225">
    <property type="entry name" value="HAMP"/>
    <property type="match status" value="1"/>
</dbReference>
<feature type="domain" description="Histidine kinase" evidence="15">
    <location>
        <begin position="1024"/>
        <end position="1236"/>
    </location>
</feature>
<evidence type="ECO:0000256" key="12">
    <source>
        <dbReference type="ARBA" id="ARBA00023012"/>
    </source>
</evidence>
<dbReference type="InterPro" id="IPR036890">
    <property type="entry name" value="HATPase_C_sf"/>
</dbReference>
<dbReference type="SMART" id="SM00388">
    <property type="entry name" value="HisKA"/>
    <property type="match status" value="1"/>
</dbReference>
<evidence type="ECO:0000256" key="4">
    <source>
        <dbReference type="ARBA" id="ARBA00022475"/>
    </source>
</evidence>
<evidence type="ECO:0000256" key="5">
    <source>
        <dbReference type="ARBA" id="ARBA00022553"/>
    </source>
</evidence>
<keyword evidence="11 14" id="KW-1133">Transmembrane helix</keyword>
<evidence type="ECO:0000256" key="14">
    <source>
        <dbReference type="SAM" id="Phobius"/>
    </source>
</evidence>
<evidence type="ECO:0000256" key="13">
    <source>
        <dbReference type="ARBA" id="ARBA00023136"/>
    </source>
</evidence>
<keyword evidence="4" id="KW-1003">Cell membrane</keyword>
<dbReference type="SUPFAM" id="SSF158472">
    <property type="entry name" value="HAMP domain-like"/>
    <property type="match status" value="1"/>
</dbReference>
<feature type="transmembrane region" description="Helical" evidence="14">
    <location>
        <begin position="288"/>
        <end position="310"/>
    </location>
</feature>
<dbReference type="SUPFAM" id="SSF55874">
    <property type="entry name" value="ATPase domain of HSP90 chaperone/DNA topoisomerase II/histidine kinase"/>
    <property type="match status" value="1"/>
</dbReference>
<accession>A0AAE3KTU0</accession>
<evidence type="ECO:0000256" key="7">
    <source>
        <dbReference type="ARBA" id="ARBA00022692"/>
    </source>
</evidence>
<keyword evidence="6" id="KW-0808">Transferase</keyword>
<dbReference type="InterPro" id="IPR036097">
    <property type="entry name" value="HisK_dim/P_sf"/>
</dbReference>
<dbReference type="SMART" id="SM00387">
    <property type="entry name" value="HATPase_c"/>
    <property type="match status" value="1"/>
</dbReference>
<dbReference type="PRINTS" id="PR00344">
    <property type="entry name" value="BCTRLSENSOR"/>
</dbReference>
<dbReference type="InterPro" id="IPR050398">
    <property type="entry name" value="HssS/ArlS-like"/>
</dbReference>
<feature type="transmembrane region" description="Helical" evidence="14">
    <location>
        <begin position="409"/>
        <end position="438"/>
    </location>
</feature>
<feature type="transmembrane region" description="Helical" evidence="14">
    <location>
        <begin position="764"/>
        <end position="786"/>
    </location>
</feature>
<evidence type="ECO:0000259" key="16">
    <source>
        <dbReference type="PROSITE" id="PS50885"/>
    </source>
</evidence>
<dbReference type="InterPro" id="IPR003661">
    <property type="entry name" value="HisK_dim/P_dom"/>
</dbReference>
<evidence type="ECO:0000313" key="17">
    <source>
        <dbReference type="EMBL" id="MCP9764393.1"/>
    </source>
</evidence>